<reference evidence="2 3" key="1">
    <citation type="submission" date="2017-09" db="EMBL/GenBank/DDBJ databases">
        <title>Genomic, metabolic, and phenotypic characteristics of bacterial isolates from the natural microbiome of the model nematode Caenorhabditis elegans.</title>
        <authorList>
            <person name="Zimmermann J."/>
            <person name="Obeng N."/>
            <person name="Yang W."/>
            <person name="Obeng O."/>
            <person name="Kissoyan K."/>
            <person name="Pees B."/>
            <person name="Dirksen P."/>
            <person name="Hoppner M."/>
            <person name="Franke A."/>
            <person name="Rosenstiel P."/>
            <person name="Leippe M."/>
            <person name="Dierking K."/>
            <person name="Kaleta C."/>
            <person name="Schulenburg H."/>
        </authorList>
    </citation>
    <scope>NUCLEOTIDE SEQUENCE [LARGE SCALE GENOMIC DNA]</scope>
    <source>
        <strain evidence="2 3">MYb73</strain>
    </source>
</reference>
<proteinExistence type="inferred from homology"/>
<dbReference type="RefSeq" id="WP_105238722.1">
    <property type="nucleotide sequence ID" value="NZ_CP023270.1"/>
</dbReference>
<protein>
    <submittedName>
        <fullName evidence="2">Arylsulfatase</fullName>
    </submittedName>
</protein>
<evidence type="ECO:0000256" key="1">
    <source>
        <dbReference type="ARBA" id="ARBA00038414"/>
    </source>
</evidence>
<gene>
    <name evidence="2" type="ORF">CLM73_12585</name>
</gene>
<sequence>MQISLLHTIDSNPAVFEQAARDAGLTAGALRHDVRPALRIAVDQAQATASAIPDSLKDEIEAALQTLAAGADAVIVTCATLGPVVDGIKGIRVPVIRADEALAEIAARAGTRIVVLCAAESAVAANRVMFERHARPAGATVDVRLVPQTWDLFKRGETAACLAAVAQAARAAWEGGADVVAFAHPWMAGAASALPAEFRPLDGASASLAMAARVTPRVASRVASRVVSQRAAP</sequence>
<evidence type="ECO:0000313" key="3">
    <source>
        <dbReference type="Proteomes" id="UP000239477"/>
    </source>
</evidence>
<keyword evidence="3" id="KW-1185">Reference proteome</keyword>
<dbReference type="Proteomes" id="UP000239477">
    <property type="component" value="Chromosome"/>
</dbReference>
<organism evidence="2 3">
    <name type="scientific">Achromobacter spanius</name>
    <dbReference type="NCBI Taxonomy" id="217203"/>
    <lineage>
        <taxon>Bacteria</taxon>
        <taxon>Pseudomonadati</taxon>
        <taxon>Pseudomonadota</taxon>
        <taxon>Betaproteobacteria</taxon>
        <taxon>Burkholderiales</taxon>
        <taxon>Alcaligenaceae</taxon>
        <taxon>Achromobacter</taxon>
    </lineage>
</organism>
<comment type="similarity">
    <text evidence="1">Belongs to the HyuE racemase family.</text>
</comment>
<dbReference type="EMBL" id="CP023270">
    <property type="protein sequence ID" value="AVJ27888.1"/>
    <property type="molecule type" value="Genomic_DNA"/>
</dbReference>
<dbReference type="AlphaFoldDB" id="A0A2S0I7A2"/>
<name>A0A2S0I7A2_9BURK</name>
<dbReference type="Gene3D" id="3.40.50.12500">
    <property type="match status" value="1"/>
</dbReference>
<dbReference type="Pfam" id="PF01177">
    <property type="entry name" value="Asp_Glu_race"/>
    <property type="match status" value="1"/>
</dbReference>
<dbReference type="GO" id="GO:0047661">
    <property type="term" value="F:amino-acid racemase activity"/>
    <property type="evidence" value="ECO:0007669"/>
    <property type="project" value="InterPro"/>
</dbReference>
<dbReference type="InterPro" id="IPR053714">
    <property type="entry name" value="Iso_Racemase_Enz_sf"/>
</dbReference>
<evidence type="ECO:0000313" key="2">
    <source>
        <dbReference type="EMBL" id="AVJ27888.1"/>
    </source>
</evidence>
<accession>A0A2S0I7A2</accession>
<dbReference type="OrthoDB" id="6497321at2"/>
<dbReference type="InterPro" id="IPR015942">
    <property type="entry name" value="Asp/Glu/hydantoin_racemase"/>
</dbReference>